<gene>
    <name evidence="1" type="ORF">CPAV1605_1121</name>
</gene>
<dbReference type="EMBL" id="CABVLZ010000004">
    <property type="protein sequence ID" value="VVU95370.1"/>
    <property type="molecule type" value="Genomic_DNA"/>
</dbReference>
<name>A0A5E8CMG7_9ZZZZ</name>
<evidence type="ECO:0000313" key="1">
    <source>
        <dbReference type="EMBL" id="VVU95370.1"/>
    </source>
</evidence>
<proteinExistence type="predicted"/>
<accession>A0A5E8CMG7</accession>
<organism evidence="1">
    <name type="scientific">seawater metagenome</name>
    <dbReference type="NCBI Taxonomy" id="1561972"/>
    <lineage>
        <taxon>unclassified sequences</taxon>
        <taxon>metagenomes</taxon>
        <taxon>ecological metagenomes</taxon>
    </lineage>
</organism>
<sequence>MSQEILHQTKPIQIATPNRYAYSLPISDFNRYLFELKIKLNKKNKLIRKIEDSKKVQLISKDDKISFNDLKKFNIKVHVLPDDNIEDLELEGKIDSNTNNFTRSTNKLYLEFLRTDTDYVECNCNVIFTDTFKYSVSPPF</sequence>
<dbReference type="AlphaFoldDB" id="A0A5E8CMG7"/>
<protein>
    <submittedName>
        <fullName evidence="1">Uncharacterized protein</fullName>
    </submittedName>
</protein>
<reference evidence="1" key="1">
    <citation type="submission" date="2019-09" db="EMBL/GenBank/DDBJ databases">
        <authorList>
            <person name="Needham M D."/>
        </authorList>
    </citation>
    <scope>NUCLEOTIDE SEQUENCE</scope>
</reference>